<evidence type="ECO:0000256" key="4">
    <source>
        <dbReference type="ARBA" id="ARBA00023136"/>
    </source>
</evidence>
<evidence type="ECO:0000256" key="6">
    <source>
        <dbReference type="SAM" id="Phobius"/>
    </source>
</evidence>
<feature type="transmembrane region" description="Helical" evidence="6">
    <location>
        <begin position="21"/>
        <end position="38"/>
    </location>
</feature>
<feature type="transmembrane region" description="Helical" evidence="6">
    <location>
        <begin position="235"/>
        <end position="256"/>
    </location>
</feature>
<dbReference type="InterPro" id="IPR014150">
    <property type="entry name" value="Conjugal_tfr_TrbL"/>
</dbReference>
<keyword evidence="2 6" id="KW-0812">Transmembrane</keyword>
<evidence type="ECO:0000313" key="7">
    <source>
        <dbReference type="EMBL" id="TSP10991.1"/>
    </source>
</evidence>
<feature type="compositionally biased region" description="Polar residues" evidence="5">
    <location>
        <begin position="587"/>
        <end position="603"/>
    </location>
</feature>
<sequence length="640" mass="62249">MRTSSYFIGLAFAGHTKTRRLLRFGMILAIVLVLYGWFVSAHAQSADFNVLNGVQAKFEPLKVTWGRIIKTYAERLFWALVAVDFGWTTVTYVIDKNDVTDMLGSLAKKMMTISFFFTLLKMSDTWIPMILDSFSQIGKEAGGVSGQSMTPDGIAAVGFSTALGMFEALNGKGMTEKIALVLPITGLAILCFLAFLFVAAQLLVTLIESYIAIGGGIIMLGFGGSRWTTDMASKYMQYAVATGVKLMVIYLVVGAGQSLFDQAAMIDADNITQSCLQAAGAGLVYAYLAFQIPAIASAMMSGSPSMTAGGMMGAAISAGAALAGAGAAAMAGGAGAAAGVSGAAAGASGLSKALGAGLNSGLDMGKSGGDLAAHAMGEVGKHGMGLARGAVGDAVNSARTSFADRVDSTAGGKIASSIEATRGGSVSGVPAPPPITPAAGGAGASGGPSAAAGGDGQARGSALDGGGGGGQASSPGDAAESSQAGSADGTSAAAAPTSAGTSASASGSSGGPSAPTSGAPSGSSAGGSVGAGGISGSTPAAPPAAGGSDSGAATATDSPSTVATGSSSSPTSAAASTSAAVPGGDGQTASVSGDAPSSPQTGGNADRDPLHRRIQELQGYVPQDAAHAASINIDLKHSAD</sequence>
<proteinExistence type="predicted"/>
<evidence type="ECO:0000256" key="2">
    <source>
        <dbReference type="ARBA" id="ARBA00022692"/>
    </source>
</evidence>
<reference evidence="7 8" key="1">
    <citation type="submission" date="2019-05" db="EMBL/GenBank/DDBJ databases">
        <title>Whole genome sequence analysis of Cupriavidus campinensis S14E4C strain.</title>
        <authorList>
            <person name="Abbaszade G."/>
            <person name="Szabo A."/>
            <person name="Toumi M."/>
            <person name="Toth E."/>
        </authorList>
    </citation>
    <scope>NUCLEOTIDE SEQUENCE [LARGE SCALE GENOMIC DNA]</scope>
    <source>
        <strain evidence="7 8">S14E4C</strain>
    </source>
</reference>
<protein>
    <submittedName>
        <fullName evidence="7">P-type conjugative transfer protein TrbL</fullName>
    </submittedName>
</protein>
<dbReference type="InterPro" id="IPR007688">
    <property type="entry name" value="Conjugal_tfr_TrbL/VirB6"/>
</dbReference>
<name>A0ABY3EJK5_9BURK</name>
<feature type="compositionally biased region" description="Low complexity" evidence="5">
    <location>
        <begin position="536"/>
        <end position="582"/>
    </location>
</feature>
<organism evidence="7 8">
    <name type="scientific">Cupriavidus campinensis</name>
    <dbReference type="NCBI Taxonomy" id="151783"/>
    <lineage>
        <taxon>Bacteria</taxon>
        <taxon>Pseudomonadati</taxon>
        <taxon>Pseudomonadota</taxon>
        <taxon>Betaproteobacteria</taxon>
        <taxon>Burkholderiales</taxon>
        <taxon>Burkholderiaceae</taxon>
        <taxon>Cupriavidus</taxon>
    </lineage>
</organism>
<feature type="transmembrane region" description="Helical" evidence="6">
    <location>
        <begin position="276"/>
        <end position="296"/>
    </location>
</feature>
<feature type="transmembrane region" description="Helical" evidence="6">
    <location>
        <begin position="203"/>
        <end position="223"/>
    </location>
</feature>
<feature type="transmembrane region" description="Helical" evidence="6">
    <location>
        <begin position="76"/>
        <end position="94"/>
    </location>
</feature>
<dbReference type="Proteomes" id="UP000318943">
    <property type="component" value="Unassembled WGS sequence"/>
</dbReference>
<feature type="compositionally biased region" description="Gly residues" evidence="5">
    <location>
        <begin position="524"/>
        <end position="535"/>
    </location>
</feature>
<evidence type="ECO:0000313" key="8">
    <source>
        <dbReference type="Proteomes" id="UP000318943"/>
    </source>
</evidence>
<dbReference type="Pfam" id="PF04610">
    <property type="entry name" value="TrbL"/>
    <property type="match status" value="1"/>
</dbReference>
<accession>A0ABY3EJK5</accession>
<evidence type="ECO:0000256" key="5">
    <source>
        <dbReference type="SAM" id="MobiDB-lite"/>
    </source>
</evidence>
<comment type="caution">
    <text evidence="7">The sequence shown here is derived from an EMBL/GenBank/DDBJ whole genome shotgun (WGS) entry which is preliminary data.</text>
</comment>
<evidence type="ECO:0000256" key="3">
    <source>
        <dbReference type="ARBA" id="ARBA00022989"/>
    </source>
</evidence>
<feature type="region of interest" description="Disordered" evidence="5">
    <location>
        <begin position="421"/>
        <end position="611"/>
    </location>
</feature>
<comment type="subcellular location">
    <subcellularLocation>
        <location evidence="1">Membrane</location>
        <topology evidence="1">Multi-pass membrane protein</topology>
    </subcellularLocation>
</comment>
<dbReference type="EMBL" id="VCIZ01000012">
    <property type="protein sequence ID" value="TSP10991.1"/>
    <property type="molecule type" value="Genomic_DNA"/>
</dbReference>
<keyword evidence="4 6" id="KW-0472">Membrane</keyword>
<feature type="transmembrane region" description="Helical" evidence="6">
    <location>
        <begin position="178"/>
        <end position="197"/>
    </location>
</feature>
<feature type="compositionally biased region" description="Gly residues" evidence="5">
    <location>
        <begin position="453"/>
        <end position="471"/>
    </location>
</feature>
<keyword evidence="3 6" id="KW-1133">Transmembrane helix</keyword>
<gene>
    <name evidence="7" type="primary">trbL</name>
    <name evidence="7" type="ORF">FGG12_19195</name>
</gene>
<feature type="compositionally biased region" description="Low complexity" evidence="5">
    <location>
        <begin position="472"/>
        <end position="523"/>
    </location>
</feature>
<evidence type="ECO:0000256" key="1">
    <source>
        <dbReference type="ARBA" id="ARBA00004141"/>
    </source>
</evidence>
<dbReference type="NCBIfam" id="TIGR02783">
    <property type="entry name" value="TrbL_P"/>
    <property type="match status" value="1"/>
</dbReference>
<feature type="transmembrane region" description="Helical" evidence="6">
    <location>
        <begin position="308"/>
        <end position="331"/>
    </location>
</feature>
<keyword evidence="8" id="KW-1185">Reference proteome</keyword>